<gene>
    <name evidence="1" type="ORF">Defa_28780</name>
</gene>
<keyword evidence="2" id="KW-1185">Reference proteome</keyword>
<evidence type="ECO:0000313" key="1">
    <source>
        <dbReference type="EMBL" id="GAB1255391.1"/>
    </source>
</evidence>
<accession>A0ABQ0EC96</accession>
<reference evidence="1 2" key="1">
    <citation type="journal article" date="2025" name="Int. J. Syst. Evol. Microbiol.">
        <title>Desulfovibrio falkowii sp. nov., Porphyromonas miyakawae sp. nov., Mediterraneibacter flintii sp. nov. and Owariibacterium komagatae gen. nov., sp. nov., isolated from human faeces.</title>
        <authorList>
            <person name="Hamaguchi T."/>
            <person name="Ohara M."/>
            <person name="Hisatomi A."/>
            <person name="Sekiguchi K."/>
            <person name="Takeda J.I."/>
            <person name="Ueyama J."/>
            <person name="Ito M."/>
            <person name="Nishiwaki H."/>
            <person name="Ogi T."/>
            <person name="Hirayama M."/>
            <person name="Ohkuma M."/>
            <person name="Sakamoto M."/>
            <person name="Ohno K."/>
        </authorList>
    </citation>
    <scope>NUCLEOTIDE SEQUENCE [LARGE SCALE GENOMIC DNA]</scope>
    <source>
        <strain evidence="1 2">13CB8C</strain>
    </source>
</reference>
<comment type="caution">
    <text evidence="1">The sequence shown here is derived from an EMBL/GenBank/DDBJ whole genome shotgun (WGS) entry which is preliminary data.</text>
</comment>
<name>A0ABQ0EC96_9BACT</name>
<evidence type="ECO:0000313" key="2">
    <source>
        <dbReference type="Proteomes" id="UP001628192"/>
    </source>
</evidence>
<dbReference type="Proteomes" id="UP001628192">
    <property type="component" value="Unassembled WGS sequence"/>
</dbReference>
<proteinExistence type="predicted"/>
<organism evidence="1 2">
    <name type="scientific">Desulfovibrio falkowii</name>
    <dbReference type="NCBI Taxonomy" id="3136602"/>
    <lineage>
        <taxon>Bacteria</taxon>
        <taxon>Pseudomonadati</taxon>
        <taxon>Thermodesulfobacteriota</taxon>
        <taxon>Desulfovibrionia</taxon>
        <taxon>Desulfovibrionales</taxon>
        <taxon>Desulfovibrionaceae</taxon>
        <taxon>Desulfovibrio</taxon>
    </lineage>
</organism>
<sequence length="71" mass="8515">MPDLRGLFLRGYGSAEKRKELEHRPIARRTRTNLMKLTRQYEAEELHATRTQAKGGNWLAYQYYSLFNYTF</sequence>
<dbReference type="EMBL" id="BAAFSG010000001">
    <property type="protein sequence ID" value="GAB1255391.1"/>
    <property type="molecule type" value="Genomic_DNA"/>
</dbReference>
<protein>
    <submittedName>
        <fullName evidence="1">Uncharacterized protein</fullName>
    </submittedName>
</protein>